<dbReference type="EMBL" id="JAINWA010000001">
    <property type="protein sequence ID" value="MCD1653817.1"/>
    <property type="molecule type" value="Genomic_DNA"/>
</dbReference>
<gene>
    <name evidence="5" type="ORF">K7J14_03770</name>
</gene>
<proteinExistence type="predicted"/>
<evidence type="ECO:0000256" key="3">
    <source>
        <dbReference type="ARBA" id="ARBA00022691"/>
    </source>
</evidence>
<dbReference type="GO" id="GO:0008757">
    <property type="term" value="F:S-adenosylmethionine-dependent methyltransferase activity"/>
    <property type="evidence" value="ECO:0007669"/>
    <property type="project" value="InterPro"/>
</dbReference>
<dbReference type="SMART" id="SM00138">
    <property type="entry name" value="MeTrc"/>
    <property type="match status" value="1"/>
</dbReference>
<dbReference type="InterPro" id="IPR000780">
    <property type="entry name" value="CheR_MeTrfase"/>
</dbReference>
<keyword evidence="1" id="KW-0489">Methyltransferase</keyword>
<evidence type="ECO:0000313" key="5">
    <source>
        <dbReference type="EMBL" id="MCD1653817.1"/>
    </source>
</evidence>
<dbReference type="InterPro" id="IPR022642">
    <property type="entry name" value="CheR_C"/>
</dbReference>
<organism evidence="5 6">
    <name type="scientific">Teretinema zuelzerae</name>
    <dbReference type="NCBI Taxonomy" id="156"/>
    <lineage>
        <taxon>Bacteria</taxon>
        <taxon>Pseudomonadati</taxon>
        <taxon>Spirochaetota</taxon>
        <taxon>Spirochaetia</taxon>
        <taxon>Spirochaetales</taxon>
        <taxon>Treponemataceae</taxon>
        <taxon>Teretinema</taxon>
    </lineage>
</organism>
<evidence type="ECO:0000256" key="1">
    <source>
        <dbReference type="ARBA" id="ARBA00022603"/>
    </source>
</evidence>
<dbReference type="PROSITE" id="PS50123">
    <property type="entry name" value="CHER"/>
    <property type="match status" value="1"/>
</dbReference>
<keyword evidence="2" id="KW-0808">Transferase</keyword>
<dbReference type="Pfam" id="PF01739">
    <property type="entry name" value="CheR"/>
    <property type="match status" value="1"/>
</dbReference>
<dbReference type="AlphaFoldDB" id="A0AAE3JHG9"/>
<dbReference type="SUPFAM" id="SSF53335">
    <property type="entry name" value="S-adenosyl-L-methionine-dependent methyltransferases"/>
    <property type="match status" value="1"/>
</dbReference>
<name>A0AAE3JHG9_9SPIR</name>
<dbReference type="InterPro" id="IPR050903">
    <property type="entry name" value="Bact_Chemotaxis_MeTrfase"/>
</dbReference>
<dbReference type="InterPro" id="IPR029063">
    <property type="entry name" value="SAM-dependent_MTases_sf"/>
</dbReference>
<protein>
    <submittedName>
        <fullName evidence="5">Protein-glutamate O-methyltransferase CheR</fullName>
    </submittedName>
</protein>
<dbReference type="GO" id="GO:0032259">
    <property type="term" value="P:methylation"/>
    <property type="evidence" value="ECO:0007669"/>
    <property type="project" value="UniProtKB-KW"/>
</dbReference>
<keyword evidence="3" id="KW-0949">S-adenosyl-L-methionine</keyword>
<feature type="domain" description="CheR-type methyltransferase" evidence="4">
    <location>
        <begin position="19"/>
        <end position="274"/>
    </location>
</feature>
<dbReference type="RefSeq" id="WP_230753294.1">
    <property type="nucleotide sequence ID" value="NZ_JAINWA010000001.1"/>
</dbReference>
<sequence length="274" mass="31511">MRPDSNYGGRPARSDGAGLDSELLEKFKALSYAAYGIHFHGAKVDILKMKLIKMASVHGLDLRDFYDQLAAGMHDAVNIFLKEITVGHTFFFREDAHFKRLTQDIQVRSLRDPLIWCAASSTGEEPYSIVISLLESGLRDFRVLASDLNRDSLKAMHEGVYHVNQFQNTDDRIRRAYFSRAGEFSLRVHPELRRYIAIKRLNLHEPIEFETRFDYIFCRNVMIYFDEPGRSKVLRTLERNLSPCGLLFVGHSEALLPVEDTLRKEGPAIYRKAP</sequence>
<dbReference type="Proteomes" id="UP001198163">
    <property type="component" value="Unassembled WGS sequence"/>
</dbReference>
<dbReference type="PANTHER" id="PTHR24422:SF19">
    <property type="entry name" value="CHEMOTAXIS PROTEIN METHYLTRANSFERASE"/>
    <property type="match status" value="1"/>
</dbReference>
<accession>A0AAE3JHG9</accession>
<reference evidence="5" key="1">
    <citation type="submission" date="2021-08" db="EMBL/GenBank/DDBJ databases">
        <title>Comparative analyses of Brucepasteria parasyntrophica and Teretinema zuelzerae.</title>
        <authorList>
            <person name="Song Y."/>
            <person name="Brune A."/>
        </authorList>
    </citation>
    <scope>NUCLEOTIDE SEQUENCE</scope>
    <source>
        <strain evidence="5">DSM 1903</strain>
    </source>
</reference>
<evidence type="ECO:0000256" key="2">
    <source>
        <dbReference type="ARBA" id="ARBA00022679"/>
    </source>
</evidence>
<keyword evidence="6" id="KW-1185">Reference proteome</keyword>
<dbReference type="Gene3D" id="3.40.50.150">
    <property type="entry name" value="Vaccinia Virus protein VP39"/>
    <property type="match status" value="1"/>
</dbReference>
<dbReference type="PANTHER" id="PTHR24422">
    <property type="entry name" value="CHEMOTAXIS PROTEIN METHYLTRANSFERASE"/>
    <property type="match status" value="1"/>
</dbReference>
<comment type="caution">
    <text evidence="5">The sequence shown here is derived from an EMBL/GenBank/DDBJ whole genome shotgun (WGS) entry which is preliminary data.</text>
</comment>
<dbReference type="PRINTS" id="PR00996">
    <property type="entry name" value="CHERMTFRASE"/>
</dbReference>
<evidence type="ECO:0000313" key="6">
    <source>
        <dbReference type="Proteomes" id="UP001198163"/>
    </source>
</evidence>
<evidence type="ECO:0000259" key="4">
    <source>
        <dbReference type="PROSITE" id="PS50123"/>
    </source>
</evidence>